<dbReference type="EMBL" id="JACHXO010000001">
    <property type="protein sequence ID" value="MBB3193726.1"/>
    <property type="molecule type" value="Genomic_DNA"/>
</dbReference>
<protein>
    <submittedName>
        <fullName evidence="1">Uncharacterized protein</fullName>
    </submittedName>
</protein>
<comment type="caution">
    <text evidence="1">The sequence shown here is derived from an EMBL/GenBank/DDBJ whole genome shotgun (WGS) entry which is preliminary data.</text>
</comment>
<evidence type="ECO:0000313" key="2">
    <source>
        <dbReference type="Proteomes" id="UP000574369"/>
    </source>
</evidence>
<gene>
    <name evidence="1" type="ORF">FHS28_001091</name>
</gene>
<dbReference type="RefSeq" id="WP_184294194.1">
    <property type="nucleotide sequence ID" value="NZ_JACHXO010000001.1"/>
</dbReference>
<name>A0ABR6GPU9_9BURK</name>
<dbReference type="Proteomes" id="UP000574369">
    <property type="component" value="Unassembled WGS sequence"/>
</dbReference>
<organism evidence="1 2">
    <name type="scientific">Roseateles terrae</name>
    <dbReference type="NCBI Taxonomy" id="431060"/>
    <lineage>
        <taxon>Bacteria</taxon>
        <taxon>Pseudomonadati</taxon>
        <taxon>Pseudomonadota</taxon>
        <taxon>Betaproteobacteria</taxon>
        <taxon>Burkholderiales</taxon>
        <taxon>Sphaerotilaceae</taxon>
        <taxon>Roseateles</taxon>
    </lineage>
</organism>
<proteinExistence type="predicted"/>
<accession>A0ABR6GPU9</accession>
<keyword evidence="2" id="KW-1185">Reference proteome</keyword>
<reference evidence="1 2" key="1">
    <citation type="submission" date="2020-08" db="EMBL/GenBank/DDBJ databases">
        <title>Genomic Encyclopedia of Type Strains, Phase III (KMG-III): the genomes of soil and plant-associated and newly described type strains.</title>
        <authorList>
            <person name="Whitman W."/>
        </authorList>
    </citation>
    <scope>NUCLEOTIDE SEQUENCE [LARGE SCALE GENOMIC DNA]</scope>
    <source>
        <strain evidence="1 2">CECT 7247</strain>
    </source>
</reference>
<sequence length="49" mass="5156">MTQPADFSTYGINWSGGSSSPWVTATGWTTTATFPVAIPIATRPTRPAV</sequence>
<evidence type="ECO:0000313" key="1">
    <source>
        <dbReference type="EMBL" id="MBB3193726.1"/>
    </source>
</evidence>